<evidence type="ECO:0000256" key="3">
    <source>
        <dbReference type="ARBA" id="ARBA00022748"/>
    </source>
</evidence>
<dbReference type="EMBL" id="PSNX01000015">
    <property type="protein sequence ID" value="PPE65247.1"/>
    <property type="molecule type" value="Genomic_DNA"/>
</dbReference>
<keyword evidence="2 6" id="KW-0812">Transmembrane</keyword>
<feature type="domain" description="ResB-like" evidence="7">
    <location>
        <begin position="27"/>
        <end position="697"/>
    </location>
</feature>
<dbReference type="Pfam" id="PF05140">
    <property type="entry name" value="ResB"/>
    <property type="match status" value="1"/>
</dbReference>
<proteinExistence type="predicted"/>
<dbReference type="GO" id="GO:0016020">
    <property type="term" value="C:membrane"/>
    <property type="evidence" value="ECO:0007669"/>
    <property type="project" value="UniProtKB-SubCell"/>
</dbReference>
<evidence type="ECO:0000256" key="4">
    <source>
        <dbReference type="ARBA" id="ARBA00022989"/>
    </source>
</evidence>
<dbReference type="OrthoDB" id="9770923at2"/>
<protein>
    <submittedName>
        <fullName evidence="8">Cytochrome C biogenesis protein ResB</fullName>
    </submittedName>
</protein>
<dbReference type="InterPro" id="IPR007816">
    <property type="entry name" value="ResB-like_domain"/>
</dbReference>
<dbReference type="AlphaFoldDB" id="A0A2S5SRR5"/>
<sequence>MSASPELAPASRASRAWREALEMLASMRFAIALLTVICIASVIGTVVQQHQPYTNYANQFGPFWAELFGTLGLYSVYSAGWFLLILAFLVISTSLCIARNTPKIAQDLRTYKEHVREQALQAFHHKGQGVVAEPREAVLERVTALLQRNGWKARAQVRRDGEAVRGVMIAAKKGQANKLGYLAAHSAIVLVCVGGLLDGDLMVRAQMWLGGKSAYTGGGLVSEVPQQHWLGTDTAAFRGNLLVPEGSRSGVVILNQRDGVVLQPLPFDLELKRFIVDYYDTGMPKLFASEVVVHDRQTGQTREARIEVNKPLYHAGMAIYQSSFDDGGSRVTLQAYPMGRAGKRFQVTGTVGSSTELHDAGGQTLTLEFTGLRVINVENLGQTPNSATDVRKVNLVAGLQQHLGSGAPTSDKGLRNVGPSVTYKLRDASGQAREYHNYMLPVDLDGRRVFLAGVRDTPAESFRYLRIPADEADSLNGWMRLRDALHDPAARDRAVQRYVSQAVDPARPDLADQLRVSALRGLALFAGEEAVRAGDQPVGGLQAIADFMEANVPEADRARTSEVLIRILNGVLFELLQDSRAQAGLPPLPQDENTRAFMTQAVLSLSDEAYYPAPLLLELTDFEQVQASVFQVARAPGKYVVYLGCVLLIIGVFAMLYVRERRLWIWLEDAPDASGHTRVTTALSSTRHTLDTDREFDNLKQALLQAAAPEAR</sequence>
<evidence type="ECO:0000256" key="1">
    <source>
        <dbReference type="ARBA" id="ARBA00004141"/>
    </source>
</evidence>
<feature type="transmembrane region" description="Helical" evidence="6">
    <location>
        <begin position="639"/>
        <end position="658"/>
    </location>
</feature>
<dbReference type="GO" id="GO:0017004">
    <property type="term" value="P:cytochrome complex assembly"/>
    <property type="evidence" value="ECO:0007669"/>
    <property type="project" value="UniProtKB-KW"/>
</dbReference>
<evidence type="ECO:0000313" key="9">
    <source>
        <dbReference type="Proteomes" id="UP000238605"/>
    </source>
</evidence>
<comment type="subcellular location">
    <subcellularLocation>
        <location evidence="1">Membrane</location>
        <topology evidence="1">Multi-pass membrane protein</topology>
    </subcellularLocation>
</comment>
<feature type="transmembrane region" description="Helical" evidence="6">
    <location>
        <begin position="179"/>
        <end position="197"/>
    </location>
</feature>
<accession>A0A2S5SRR5</accession>
<dbReference type="InterPro" id="IPR023494">
    <property type="entry name" value="Cyt_c_bgen_Ccs1/CcsB/ResB"/>
</dbReference>
<reference evidence="8 9" key="1">
    <citation type="submission" date="2018-02" db="EMBL/GenBank/DDBJ databases">
        <title>Reclassifiation of [Polyangium] brachysporum DSM 7029 as Guopingzhaonella breviflexa gen. nov., sp. nov., a member of the family Comamonadaceae.</title>
        <authorList>
            <person name="Tang B."/>
        </authorList>
    </citation>
    <scope>NUCLEOTIDE SEQUENCE [LARGE SCALE GENOMIC DNA]</scope>
    <source>
        <strain evidence="8 9">BCRC 80649</strain>
    </source>
</reference>
<dbReference type="PANTHER" id="PTHR31566">
    <property type="entry name" value="CYTOCHROME C BIOGENESIS PROTEIN CCS1, CHLOROPLASTIC"/>
    <property type="match status" value="1"/>
</dbReference>
<evidence type="ECO:0000256" key="5">
    <source>
        <dbReference type="ARBA" id="ARBA00023136"/>
    </source>
</evidence>
<feature type="transmembrane region" description="Helical" evidence="6">
    <location>
        <begin position="72"/>
        <end position="98"/>
    </location>
</feature>
<evidence type="ECO:0000313" key="8">
    <source>
        <dbReference type="EMBL" id="PPE65247.1"/>
    </source>
</evidence>
<keyword evidence="3" id="KW-0201">Cytochrome c-type biogenesis</keyword>
<dbReference type="Proteomes" id="UP000238605">
    <property type="component" value="Unassembled WGS sequence"/>
</dbReference>
<evidence type="ECO:0000259" key="7">
    <source>
        <dbReference type="Pfam" id="PF05140"/>
    </source>
</evidence>
<dbReference type="RefSeq" id="WP_104303550.1">
    <property type="nucleotide sequence ID" value="NZ_PSNX01000015.1"/>
</dbReference>
<keyword evidence="9" id="KW-1185">Reference proteome</keyword>
<evidence type="ECO:0000256" key="2">
    <source>
        <dbReference type="ARBA" id="ARBA00022692"/>
    </source>
</evidence>
<keyword evidence="4 6" id="KW-1133">Transmembrane helix</keyword>
<evidence type="ECO:0000256" key="6">
    <source>
        <dbReference type="SAM" id="Phobius"/>
    </source>
</evidence>
<keyword evidence="5 6" id="KW-0472">Membrane</keyword>
<comment type="caution">
    <text evidence="8">The sequence shown here is derived from an EMBL/GenBank/DDBJ whole genome shotgun (WGS) entry which is preliminary data.</text>
</comment>
<dbReference type="PANTHER" id="PTHR31566:SF0">
    <property type="entry name" value="CYTOCHROME C BIOGENESIS PROTEIN CCS1, CHLOROPLASTIC"/>
    <property type="match status" value="1"/>
</dbReference>
<organism evidence="8 9">
    <name type="scientific">Caldimonas caldifontis</name>
    <dbReference type="NCBI Taxonomy" id="1452508"/>
    <lineage>
        <taxon>Bacteria</taxon>
        <taxon>Pseudomonadati</taxon>
        <taxon>Pseudomonadota</taxon>
        <taxon>Betaproteobacteria</taxon>
        <taxon>Burkholderiales</taxon>
        <taxon>Sphaerotilaceae</taxon>
        <taxon>Caldimonas</taxon>
    </lineage>
</organism>
<name>A0A2S5SRR5_9BURK</name>
<gene>
    <name evidence="8" type="ORF">C1704_14985</name>
</gene>